<dbReference type="Proteomes" id="UP001652623">
    <property type="component" value="Chromosome 3"/>
</dbReference>
<dbReference type="PANTHER" id="PTHR42776:SF4">
    <property type="entry name" value="ACYLAMINO-ACID-RELEASING ENZYME"/>
    <property type="match status" value="1"/>
</dbReference>
<evidence type="ECO:0000313" key="4">
    <source>
        <dbReference type="Proteomes" id="UP001652623"/>
    </source>
</evidence>
<keyword evidence="4" id="KW-1185">Reference proteome</keyword>
<reference evidence="5" key="1">
    <citation type="submission" date="2025-08" db="UniProtKB">
        <authorList>
            <consortium name="RefSeq"/>
        </authorList>
    </citation>
    <scope>IDENTIFICATION</scope>
    <source>
        <tissue evidence="5">Seedling</tissue>
    </source>
</reference>
<organism evidence="4 5">
    <name type="scientific">Ziziphus jujuba</name>
    <name type="common">Chinese jujube</name>
    <name type="synonym">Ziziphus sativa</name>
    <dbReference type="NCBI Taxonomy" id="326968"/>
    <lineage>
        <taxon>Eukaryota</taxon>
        <taxon>Viridiplantae</taxon>
        <taxon>Streptophyta</taxon>
        <taxon>Embryophyta</taxon>
        <taxon>Tracheophyta</taxon>
        <taxon>Spermatophyta</taxon>
        <taxon>Magnoliopsida</taxon>
        <taxon>eudicotyledons</taxon>
        <taxon>Gunneridae</taxon>
        <taxon>Pentapetalae</taxon>
        <taxon>rosids</taxon>
        <taxon>fabids</taxon>
        <taxon>Rosales</taxon>
        <taxon>Rhamnaceae</taxon>
        <taxon>Paliureae</taxon>
        <taxon>Ziziphus</taxon>
    </lineage>
</organism>
<accession>A0ABM4A3U1</accession>
<dbReference type="RefSeq" id="XP_060671406.1">
    <property type="nucleotide sequence ID" value="XM_060815423.1"/>
</dbReference>
<sequence>MTGISSVMTTMPPEYSAPFAASSNFFPIHYSPSSVLPFPLNLGLRPHSLSNARLSKLLPLMMSSSATKEEQILMSDLTTEEEYSSMSNLLEEFTSISNIDKTWIFKSKSGLDSQAMFLISQPSLLTNKRKKFILSTHISKESNTYVNFQWAPFPIEMTGVCIIVPSPSGSQLLVVRETDSKSPTQFEIWSPSQMEKEFHIPESVHGSIYTDGWFEGISWNSEETLVAYVAKEPSAPKPTFCSGGSKNVGSMNRVLGGRKGQGDFEDDWGESYTRKRQPALFVINTNRY</sequence>
<dbReference type="GeneID" id="132799294"/>
<protein>
    <submittedName>
        <fullName evidence="5">Acylamino-acid-releasing enzyme-like</fullName>
    </submittedName>
</protein>
<gene>
    <name evidence="5" type="primary">LOC132799294</name>
</gene>
<keyword evidence="2" id="KW-0378">Hydrolase</keyword>
<feature type="domain" description="Acylamino-acid-releasing enzyme N-terminal" evidence="3">
    <location>
        <begin position="73"/>
        <end position="287"/>
    </location>
</feature>
<evidence type="ECO:0000256" key="1">
    <source>
        <dbReference type="ARBA" id="ARBA00010040"/>
    </source>
</evidence>
<dbReference type="Pfam" id="PF19283">
    <property type="entry name" value="APEH_N"/>
    <property type="match status" value="1"/>
</dbReference>
<dbReference type="PANTHER" id="PTHR42776">
    <property type="entry name" value="SERINE PEPTIDASE S9 FAMILY MEMBER"/>
    <property type="match status" value="1"/>
</dbReference>
<evidence type="ECO:0000313" key="5">
    <source>
        <dbReference type="RefSeq" id="XP_060671406.1"/>
    </source>
</evidence>
<evidence type="ECO:0000256" key="2">
    <source>
        <dbReference type="ARBA" id="ARBA00022801"/>
    </source>
</evidence>
<dbReference type="InterPro" id="IPR045550">
    <property type="entry name" value="AARE_N"/>
</dbReference>
<name>A0ABM4A3U1_ZIZJJ</name>
<comment type="similarity">
    <text evidence="1">Belongs to the peptidase S9C family.</text>
</comment>
<proteinExistence type="inferred from homology"/>
<evidence type="ECO:0000259" key="3">
    <source>
        <dbReference type="Pfam" id="PF19283"/>
    </source>
</evidence>